<dbReference type="PANTHER" id="PTHR23502:SF134">
    <property type="entry name" value="MAJOR FACILITATOR SUPERFAMILY (MFS) PROFILE DOMAIN-CONTAINING PROTEIN-RELATED"/>
    <property type="match status" value="1"/>
</dbReference>
<accession>A0A6A7C7Z2</accession>
<evidence type="ECO:0000256" key="1">
    <source>
        <dbReference type="ARBA" id="ARBA00004141"/>
    </source>
</evidence>
<evidence type="ECO:0000256" key="3">
    <source>
        <dbReference type="ARBA" id="ARBA00022692"/>
    </source>
</evidence>
<keyword evidence="3 7" id="KW-0812">Transmembrane</keyword>
<reference evidence="9" key="1">
    <citation type="journal article" date="2020" name="Stud. Mycol.">
        <title>101 Dothideomycetes genomes: a test case for predicting lifestyles and emergence of pathogens.</title>
        <authorList>
            <person name="Haridas S."/>
            <person name="Albert R."/>
            <person name="Binder M."/>
            <person name="Bloem J."/>
            <person name="Labutti K."/>
            <person name="Salamov A."/>
            <person name="Andreopoulos B."/>
            <person name="Baker S."/>
            <person name="Barry K."/>
            <person name="Bills G."/>
            <person name="Bluhm B."/>
            <person name="Cannon C."/>
            <person name="Castanera R."/>
            <person name="Culley D."/>
            <person name="Daum C."/>
            <person name="Ezra D."/>
            <person name="Gonzalez J."/>
            <person name="Henrissat B."/>
            <person name="Kuo A."/>
            <person name="Liang C."/>
            <person name="Lipzen A."/>
            <person name="Lutzoni F."/>
            <person name="Magnuson J."/>
            <person name="Mondo S."/>
            <person name="Nolan M."/>
            <person name="Ohm R."/>
            <person name="Pangilinan J."/>
            <person name="Park H.-J."/>
            <person name="Ramirez L."/>
            <person name="Alfaro M."/>
            <person name="Sun H."/>
            <person name="Tritt A."/>
            <person name="Yoshinaga Y."/>
            <person name="Zwiers L.-H."/>
            <person name="Turgeon B."/>
            <person name="Goodwin S."/>
            <person name="Spatafora J."/>
            <person name="Crous P."/>
            <person name="Grigoriev I."/>
        </authorList>
    </citation>
    <scope>NUCLEOTIDE SEQUENCE</scope>
    <source>
        <strain evidence="9">CBS 480.64</strain>
    </source>
</reference>
<feature type="transmembrane region" description="Helical" evidence="7">
    <location>
        <begin position="440"/>
        <end position="467"/>
    </location>
</feature>
<dbReference type="Pfam" id="PF07690">
    <property type="entry name" value="MFS_1"/>
    <property type="match status" value="1"/>
</dbReference>
<comment type="subcellular location">
    <subcellularLocation>
        <location evidence="1">Membrane</location>
        <topology evidence="1">Multi-pass membrane protein</topology>
    </subcellularLocation>
</comment>
<dbReference type="FunFam" id="1.20.1250.20:FF:000082">
    <property type="entry name" value="MFS multidrug transporter, putative"/>
    <property type="match status" value="1"/>
</dbReference>
<dbReference type="PANTHER" id="PTHR23502">
    <property type="entry name" value="MAJOR FACILITATOR SUPERFAMILY"/>
    <property type="match status" value="1"/>
</dbReference>
<feature type="transmembrane region" description="Helical" evidence="7">
    <location>
        <begin position="210"/>
        <end position="233"/>
    </location>
</feature>
<dbReference type="SUPFAM" id="SSF103473">
    <property type="entry name" value="MFS general substrate transporter"/>
    <property type="match status" value="1"/>
</dbReference>
<feature type="transmembrane region" description="Helical" evidence="7">
    <location>
        <begin position="239"/>
        <end position="259"/>
    </location>
</feature>
<dbReference type="InterPro" id="IPR036259">
    <property type="entry name" value="MFS_trans_sf"/>
</dbReference>
<dbReference type="CDD" id="cd17323">
    <property type="entry name" value="MFS_Tpo1_MDR_like"/>
    <property type="match status" value="1"/>
</dbReference>
<evidence type="ECO:0000256" key="6">
    <source>
        <dbReference type="SAM" id="MobiDB-lite"/>
    </source>
</evidence>
<dbReference type="InterPro" id="IPR020846">
    <property type="entry name" value="MFS_dom"/>
</dbReference>
<comment type="similarity">
    <text evidence="2">Belongs to the major facilitator superfamily.</text>
</comment>
<feature type="transmembrane region" description="Helical" evidence="7">
    <location>
        <begin position="413"/>
        <end position="434"/>
    </location>
</feature>
<dbReference type="InterPro" id="IPR011701">
    <property type="entry name" value="MFS"/>
</dbReference>
<dbReference type="Proteomes" id="UP000799421">
    <property type="component" value="Unassembled WGS sequence"/>
</dbReference>
<evidence type="ECO:0000256" key="7">
    <source>
        <dbReference type="SAM" id="Phobius"/>
    </source>
</evidence>
<dbReference type="PROSITE" id="PS50850">
    <property type="entry name" value="MFS"/>
    <property type="match status" value="1"/>
</dbReference>
<dbReference type="Gene3D" id="1.20.1250.20">
    <property type="entry name" value="MFS general substrate transporter like domains"/>
    <property type="match status" value="1"/>
</dbReference>
<feature type="transmembrane region" description="Helical" evidence="7">
    <location>
        <begin position="151"/>
        <end position="170"/>
    </location>
</feature>
<evidence type="ECO:0000313" key="10">
    <source>
        <dbReference type="Proteomes" id="UP000799421"/>
    </source>
</evidence>
<protein>
    <submittedName>
        <fullName evidence="9">Putative MFS multidrug transporter</fullName>
    </submittedName>
</protein>
<feature type="compositionally biased region" description="Polar residues" evidence="6">
    <location>
        <begin position="8"/>
        <end position="17"/>
    </location>
</feature>
<evidence type="ECO:0000259" key="8">
    <source>
        <dbReference type="PROSITE" id="PS50850"/>
    </source>
</evidence>
<feature type="transmembrane region" description="Helical" evidence="7">
    <location>
        <begin position="116"/>
        <end position="139"/>
    </location>
</feature>
<feature type="transmembrane region" description="Helical" evidence="7">
    <location>
        <begin position="334"/>
        <end position="356"/>
    </location>
</feature>
<feature type="region of interest" description="Disordered" evidence="6">
    <location>
        <begin position="1"/>
        <end position="25"/>
    </location>
</feature>
<dbReference type="OrthoDB" id="6770063at2759"/>
<name>A0A6A7C7Z2_9PEZI</name>
<evidence type="ECO:0000313" key="9">
    <source>
        <dbReference type="EMBL" id="KAF2863357.1"/>
    </source>
</evidence>
<organism evidence="9 10">
    <name type="scientific">Piedraia hortae CBS 480.64</name>
    <dbReference type="NCBI Taxonomy" id="1314780"/>
    <lineage>
        <taxon>Eukaryota</taxon>
        <taxon>Fungi</taxon>
        <taxon>Dikarya</taxon>
        <taxon>Ascomycota</taxon>
        <taxon>Pezizomycotina</taxon>
        <taxon>Dothideomycetes</taxon>
        <taxon>Dothideomycetidae</taxon>
        <taxon>Capnodiales</taxon>
        <taxon>Piedraiaceae</taxon>
        <taxon>Piedraia</taxon>
    </lineage>
</organism>
<dbReference type="EMBL" id="MU005961">
    <property type="protein sequence ID" value="KAF2863357.1"/>
    <property type="molecule type" value="Genomic_DNA"/>
</dbReference>
<feature type="transmembrane region" description="Helical" evidence="7">
    <location>
        <begin position="176"/>
        <end position="198"/>
    </location>
</feature>
<feature type="transmembrane region" description="Helical" evidence="7">
    <location>
        <begin position="509"/>
        <end position="530"/>
    </location>
</feature>
<keyword evidence="10" id="KW-1185">Reference proteome</keyword>
<dbReference type="AlphaFoldDB" id="A0A6A7C7Z2"/>
<sequence length="546" mass="60650">MASDIELKSTTSKSRQGSPVDRHLAKSKVGADDEIIWQYLTFDTELPAPSLVSHASGTMPTTPDPPNLKKYTSPFLWSYRRKLLTTIISVTATLLSAFAPGSYIAGEIQMRREWGLSVVALSVGISVYTWGFAIAPMMLAPLSEINGRRPLFLITGAIFVLSHLVCAVTPTFAGMVIARLIGGLAGSTFSTVVGGVVSDIYHAKDRNTPMTLFSGAAIFCSGFGPAVGGLIGYHTTWRWIFWLQVIISSTVILVMFFVFKETRGSVLLSRKAKALNKWYEEMEAAGYYGVLIPPDNTPHRIRWKVKADEERGSLGIMIGVSLYRPFHLLVTEPVVFFFSLWISFAWSVLYLMFSAIPLVFQAVYHFNLMQYTAVFASISVAAIISTVMSIYQESLARRLMSTKRLELLDSPEGRLYFCCIQSILLPIGCFWFGWTSFSSIHWIVPTLAIGCATMGIFSIYLAVFNYLADTYHRYASSALAAQSFCRNMMGGSFPLFTRQMFTAMKFHGAGSFLGGFSALLTIIPWILIFYGPQIRARSKFASEIMH</sequence>
<evidence type="ECO:0000256" key="4">
    <source>
        <dbReference type="ARBA" id="ARBA00022989"/>
    </source>
</evidence>
<gene>
    <name evidence="9" type="ORF">K470DRAFT_255056</name>
</gene>
<evidence type="ECO:0000256" key="2">
    <source>
        <dbReference type="ARBA" id="ARBA00008335"/>
    </source>
</evidence>
<feature type="domain" description="Major facilitator superfamily (MFS) profile" evidence="8">
    <location>
        <begin position="85"/>
        <end position="535"/>
    </location>
</feature>
<feature type="transmembrane region" description="Helical" evidence="7">
    <location>
        <begin position="83"/>
        <end position="104"/>
    </location>
</feature>
<keyword evidence="5 7" id="KW-0472">Membrane</keyword>
<dbReference type="GO" id="GO:0005886">
    <property type="term" value="C:plasma membrane"/>
    <property type="evidence" value="ECO:0007669"/>
    <property type="project" value="TreeGrafter"/>
</dbReference>
<evidence type="ECO:0000256" key="5">
    <source>
        <dbReference type="ARBA" id="ARBA00023136"/>
    </source>
</evidence>
<proteinExistence type="inferred from homology"/>
<keyword evidence="4 7" id="KW-1133">Transmembrane helix</keyword>
<feature type="transmembrane region" description="Helical" evidence="7">
    <location>
        <begin position="368"/>
        <end position="392"/>
    </location>
</feature>
<dbReference type="GO" id="GO:0022857">
    <property type="term" value="F:transmembrane transporter activity"/>
    <property type="evidence" value="ECO:0007669"/>
    <property type="project" value="InterPro"/>
</dbReference>